<dbReference type="AlphaFoldDB" id="A0A1X6MWC0"/>
<proteinExistence type="predicted"/>
<sequence>MINRTLPYFLEDRTGAYTGSDFDDIYDRLFLRVARPTNQSPGAGDTLMVYNVGRRSSAQRESRPPARAPSVVLEFGAGGTLGKISFAGSSVSMPMGQYLRKTSMFGGSLSRKFRGLDGEEYRWTYKGQEGQEWSCTDSRDYLVAHYNLKPPNKPVFGTSGNILTIYEAHARMSAEILASLTIMRHIAALGL</sequence>
<dbReference type="InterPro" id="IPR046528">
    <property type="entry name" value="DUF6593"/>
</dbReference>
<feature type="domain" description="DUF6593" evidence="1">
    <location>
        <begin position="70"/>
        <end position="185"/>
    </location>
</feature>
<accession>A0A1X6MWC0</accession>
<evidence type="ECO:0000259" key="1">
    <source>
        <dbReference type="Pfam" id="PF20236"/>
    </source>
</evidence>
<protein>
    <recommendedName>
        <fullName evidence="1">DUF6593 domain-containing protein</fullName>
    </recommendedName>
</protein>
<keyword evidence="3" id="KW-1185">Reference proteome</keyword>
<name>A0A1X6MWC0_9APHY</name>
<dbReference type="OrthoDB" id="2910790at2759"/>
<dbReference type="STRING" id="670580.A0A1X6MWC0"/>
<dbReference type="Proteomes" id="UP000194127">
    <property type="component" value="Unassembled WGS sequence"/>
</dbReference>
<gene>
    <name evidence="2" type="ORF">POSPLADRAFT_1148381</name>
</gene>
<dbReference type="GeneID" id="36331119"/>
<reference evidence="2 3" key="1">
    <citation type="submission" date="2017-04" db="EMBL/GenBank/DDBJ databases">
        <title>Genome Sequence of the Model Brown-Rot Fungus Postia placenta SB12.</title>
        <authorList>
            <consortium name="DOE Joint Genome Institute"/>
            <person name="Gaskell J."/>
            <person name="Kersten P."/>
            <person name="Larrondo L.F."/>
            <person name="Canessa P."/>
            <person name="Martinez D."/>
            <person name="Hibbett D."/>
            <person name="Schmoll M."/>
            <person name="Kubicek C.P."/>
            <person name="Martinez A.T."/>
            <person name="Yadav J."/>
            <person name="Master E."/>
            <person name="Magnuson J.K."/>
            <person name="James T."/>
            <person name="Yaver D."/>
            <person name="Berka R."/>
            <person name="Labutti K."/>
            <person name="Lipzen A."/>
            <person name="Aerts A."/>
            <person name="Barry K."/>
            <person name="Henrissat B."/>
            <person name="Blanchette R."/>
            <person name="Grigoriev I."/>
            <person name="Cullen D."/>
        </authorList>
    </citation>
    <scope>NUCLEOTIDE SEQUENCE [LARGE SCALE GENOMIC DNA]</scope>
    <source>
        <strain evidence="2 3">MAD-698-R-SB12</strain>
    </source>
</reference>
<evidence type="ECO:0000313" key="3">
    <source>
        <dbReference type="Proteomes" id="UP000194127"/>
    </source>
</evidence>
<dbReference type="RefSeq" id="XP_024337445.1">
    <property type="nucleotide sequence ID" value="XM_024486170.1"/>
</dbReference>
<dbReference type="EMBL" id="KZ110600">
    <property type="protein sequence ID" value="OSX60651.1"/>
    <property type="molecule type" value="Genomic_DNA"/>
</dbReference>
<dbReference type="Pfam" id="PF20236">
    <property type="entry name" value="DUF6593"/>
    <property type="match status" value="1"/>
</dbReference>
<evidence type="ECO:0000313" key="2">
    <source>
        <dbReference type="EMBL" id="OSX60651.1"/>
    </source>
</evidence>
<organism evidence="2 3">
    <name type="scientific">Postia placenta MAD-698-R-SB12</name>
    <dbReference type="NCBI Taxonomy" id="670580"/>
    <lineage>
        <taxon>Eukaryota</taxon>
        <taxon>Fungi</taxon>
        <taxon>Dikarya</taxon>
        <taxon>Basidiomycota</taxon>
        <taxon>Agaricomycotina</taxon>
        <taxon>Agaricomycetes</taxon>
        <taxon>Polyporales</taxon>
        <taxon>Adustoporiaceae</taxon>
        <taxon>Rhodonia</taxon>
    </lineage>
</organism>